<name>A0A1M6GFB9_9FIRM</name>
<dbReference type="GO" id="GO:0050660">
    <property type="term" value="F:flavin adenine dinucleotide binding"/>
    <property type="evidence" value="ECO:0007669"/>
    <property type="project" value="InterPro"/>
</dbReference>
<protein>
    <submittedName>
        <fullName evidence="10">Butyryl-CoA dehydrogenase</fullName>
    </submittedName>
</protein>
<dbReference type="InterPro" id="IPR013786">
    <property type="entry name" value="AcylCoA_DH/ox_N"/>
</dbReference>
<evidence type="ECO:0000256" key="4">
    <source>
        <dbReference type="ARBA" id="ARBA00022827"/>
    </source>
</evidence>
<dbReference type="Gene3D" id="2.40.110.10">
    <property type="entry name" value="Butyryl-CoA Dehydrogenase, subunit A, domain 2"/>
    <property type="match status" value="1"/>
</dbReference>
<dbReference type="InterPro" id="IPR037069">
    <property type="entry name" value="AcylCoA_DH/ox_N_sf"/>
</dbReference>
<dbReference type="FunFam" id="1.20.140.10:FF:000004">
    <property type="entry name" value="Acyl-CoA dehydrogenase FadE25"/>
    <property type="match status" value="1"/>
</dbReference>
<evidence type="ECO:0000256" key="3">
    <source>
        <dbReference type="ARBA" id="ARBA00022630"/>
    </source>
</evidence>
<evidence type="ECO:0000256" key="5">
    <source>
        <dbReference type="ARBA" id="ARBA00023002"/>
    </source>
</evidence>
<dbReference type="STRING" id="1121476.SAMN02745751_01727"/>
<dbReference type="Pfam" id="PF02771">
    <property type="entry name" value="Acyl-CoA_dh_N"/>
    <property type="match status" value="1"/>
</dbReference>
<dbReference type="PROSITE" id="PS00073">
    <property type="entry name" value="ACYL_COA_DH_2"/>
    <property type="match status" value="1"/>
</dbReference>
<dbReference type="SUPFAM" id="SSF47203">
    <property type="entry name" value="Acyl-CoA dehydrogenase C-terminal domain-like"/>
    <property type="match status" value="1"/>
</dbReference>
<dbReference type="RefSeq" id="WP_073049181.1">
    <property type="nucleotide sequence ID" value="NZ_FQZL01000010.1"/>
</dbReference>
<dbReference type="Proteomes" id="UP000184052">
    <property type="component" value="Unassembled WGS sequence"/>
</dbReference>
<organism evidence="10 11">
    <name type="scientific">Dethiosulfatibacter aminovorans DSM 17477</name>
    <dbReference type="NCBI Taxonomy" id="1121476"/>
    <lineage>
        <taxon>Bacteria</taxon>
        <taxon>Bacillati</taxon>
        <taxon>Bacillota</taxon>
        <taxon>Tissierellia</taxon>
        <taxon>Dethiosulfatibacter</taxon>
    </lineage>
</organism>
<dbReference type="Gene3D" id="1.10.540.10">
    <property type="entry name" value="Acyl-CoA dehydrogenase/oxidase, N-terminal domain"/>
    <property type="match status" value="1"/>
</dbReference>
<reference evidence="10 11" key="1">
    <citation type="submission" date="2016-11" db="EMBL/GenBank/DDBJ databases">
        <authorList>
            <person name="Jaros S."/>
            <person name="Januszkiewicz K."/>
            <person name="Wedrychowicz H."/>
        </authorList>
    </citation>
    <scope>NUCLEOTIDE SEQUENCE [LARGE SCALE GENOMIC DNA]</scope>
    <source>
        <strain evidence="10 11">DSM 17477</strain>
    </source>
</reference>
<dbReference type="FunFam" id="2.40.110.10:FF:000001">
    <property type="entry name" value="Acyl-CoA dehydrogenase, mitochondrial"/>
    <property type="match status" value="1"/>
</dbReference>
<evidence type="ECO:0000313" key="11">
    <source>
        <dbReference type="Proteomes" id="UP000184052"/>
    </source>
</evidence>
<dbReference type="PANTHER" id="PTHR43884">
    <property type="entry name" value="ACYL-COA DEHYDROGENASE"/>
    <property type="match status" value="1"/>
</dbReference>
<sequence>MDFKMSEEHQQLQEMYRDFAVNEVKPIAKEIDETMRFPSENIEKMAEMGLFGIPFPEELGGAGMDNLSYVQCVEELSKCCGSTGIIVSVHTSLCAMPIYQYGTDEQKEKYLKPLASGEMLGAFALTEPSAGTDASMAKTTAVLDGDHYVLNGSKIFITNAGYADVYVILAMTDKSMGTKGMSAFIVEKDTPGFSIGTHEVKMGIRASATCELVFDDCRVPKENLLGKEGKGFGLAMATLDGGRIGVAAQALGIAEGAIEETVKYVTERVQFGRTLSKFQNTQFELAKMRANTEAAKLLVYQAARAVDDGERFSHLAAMAKLVASGNASDVTRRCLQLFGGYGFTSDYPIERMMRDAKITEIYEGTSEVQMMVISGWMGVK</sequence>
<proteinExistence type="inferred from homology"/>
<dbReference type="InterPro" id="IPR046373">
    <property type="entry name" value="Acyl-CoA_Oxase/DH_mid-dom_sf"/>
</dbReference>
<dbReference type="Pfam" id="PF00441">
    <property type="entry name" value="Acyl-CoA_dh_1"/>
    <property type="match status" value="1"/>
</dbReference>
<dbReference type="OrthoDB" id="9802447at2"/>
<comment type="cofactor">
    <cofactor evidence="1 6">
        <name>FAD</name>
        <dbReference type="ChEBI" id="CHEBI:57692"/>
    </cofactor>
</comment>
<dbReference type="InterPro" id="IPR009075">
    <property type="entry name" value="AcylCo_DH/oxidase_C"/>
</dbReference>
<keyword evidence="11" id="KW-1185">Reference proteome</keyword>
<evidence type="ECO:0000256" key="1">
    <source>
        <dbReference type="ARBA" id="ARBA00001974"/>
    </source>
</evidence>
<keyword evidence="5 6" id="KW-0560">Oxidoreductase</keyword>
<keyword evidence="4 6" id="KW-0274">FAD</keyword>
<evidence type="ECO:0000259" key="9">
    <source>
        <dbReference type="Pfam" id="PF02771"/>
    </source>
</evidence>
<dbReference type="InterPro" id="IPR006089">
    <property type="entry name" value="Acyl-CoA_DH_CS"/>
</dbReference>
<evidence type="ECO:0000256" key="2">
    <source>
        <dbReference type="ARBA" id="ARBA00009347"/>
    </source>
</evidence>
<evidence type="ECO:0000259" key="8">
    <source>
        <dbReference type="Pfam" id="PF02770"/>
    </source>
</evidence>
<feature type="domain" description="Acyl-CoA oxidase/dehydrogenase middle" evidence="8">
    <location>
        <begin position="122"/>
        <end position="217"/>
    </location>
</feature>
<keyword evidence="3 6" id="KW-0285">Flavoprotein</keyword>
<dbReference type="InterPro" id="IPR036250">
    <property type="entry name" value="AcylCo_DH-like_C"/>
</dbReference>
<dbReference type="GO" id="GO:0003995">
    <property type="term" value="F:acyl-CoA dehydrogenase activity"/>
    <property type="evidence" value="ECO:0007669"/>
    <property type="project" value="InterPro"/>
</dbReference>
<feature type="domain" description="Acyl-CoA dehydrogenase/oxidase C-terminal" evidence="7">
    <location>
        <begin position="229"/>
        <end position="374"/>
    </location>
</feature>
<dbReference type="AlphaFoldDB" id="A0A1M6GFB9"/>
<dbReference type="SUPFAM" id="SSF56645">
    <property type="entry name" value="Acyl-CoA dehydrogenase NM domain-like"/>
    <property type="match status" value="1"/>
</dbReference>
<dbReference type="Gene3D" id="1.20.140.10">
    <property type="entry name" value="Butyryl-CoA Dehydrogenase, subunit A, domain 3"/>
    <property type="match status" value="1"/>
</dbReference>
<evidence type="ECO:0000256" key="6">
    <source>
        <dbReference type="RuleBase" id="RU362125"/>
    </source>
</evidence>
<feature type="domain" description="Acyl-CoA dehydrogenase/oxidase N-terminal" evidence="9">
    <location>
        <begin position="6"/>
        <end position="118"/>
    </location>
</feature>
<dbReference type="FunFam" id="1.10.540.10:FF:000002">
    <property type="entry name" value="Acyl-CoA dehydrogenase FadE19"/>
    <property type="match status" value="1"/>
</dbReference>
<dbReference type="PIRSF" id="PIRSF016578">
    <property type="entry name" value="HsaA"/>
    <property type="match status" value="1"/>
</dbReference>
<dbReference type="PANTHER" id="PTHR43884:SF12">
    <property type="entry name" value="ISOVALERYL-COA DEHYDROGENASE, MITOCHONDRIAL-RELATED"/>
    <property type="match status" value="1"/>
</dbReference>
<comment type="similarity">
    <text evidence="2 6">Belongs to the acyl-CoA dehydrogenase family.</text>
</comment>
<evidence type="ECO:0000259" key="7">
    <source>
        <dbReference type="Pfam" id="PF00441"/>
    </source>
</evidence>
<dbReference type="InterPro" id="IPR006091">
    <property type="entry name" value="Acyl-CoA_Oxase/DH_mid-dom"/>
</dbReference>
<evidence type="ECO:0000313" key="10">
    <source>
        <dbReference type="EMBL" id="SHJ08543.1"/>
    </source>
</evidence>
<dbReference type="InterPro" id="IPR009100">
    <property type="entry name" value="AcylCoA_DH/oxidase_NM_dom_sf"/>
</dbReference>
<dbReference type="Pfam" id="PF02770">
    <property type="entry name" value="Acyl-CoA_dh_M"/>
    <property type="match status" value="1"/>
</dbReference>
<dbReference type="EMBL" id="FQZL01000010">
    <property type="protein sequence ID" value="SHJ08543.1"/>
    <property type="molecule type" value="Genomic_DNA"/>
</dbReference>
<dbReference type="CDD" id="cd01158">
    <property type="entry name" value="SCAD_SBCAD"/>
    <property type="match status" value="1"/>
</dbReference>
<gene>
    <name evidence="10" type="ORF">SAMN02745751_01727</name>
</gene>
<accession>A0A1M6GFB9</accession>